<dbReference type="EMBL" id="PDWN01000009">
    <property type="protein sequence ID" value="KAF1694123.1"/>
    <property type="molecule type" value="Genomic_DNA"/>
</dbReference>
<dbReference type="InterPro" id="IPR001173">
    <property type="entry name" value="Glyco_trans_2-like"/>
</dbReference>
<dbReference type="PANTHER" id="PTHR43685">
    <property type="entry name" value="GLYCOSYLTRANSFERASE"/>
    <property type="match status" value="1"/>
</dbReference>
<reference evidence="2 3" key="1">
    <citation type="submission" date="2017-10" db="EMBL/GenBank/DDBJ databases">
        <title>Whole genome sequencing of members of genus Pseudoxanthomonas.</title>
        <authorList>
            <person name="Kumar S."/>
            <person name="Bansal K."/>
            <person name="Kaur A."/>
            <person name="Patil P."/>
            <person name="Sharma S."/>
            <person name="Patil P.B."/>
        </authorList>
    </citation>
    <scope>NUCLEOTIDE SEQUENCE [LARGE SCALE GENOMIC DNA]</scope>
    <source>
        <strain evidence="2 3">DSM 17801</strain>
    </source>
</reference>
<evidence type="ECO:0000313" key="3">
    <source>
        <dbReference type="Proteomes" id="UP000788419"/>
    </source>
</evidence>
<dbReference type="Pfam" id="PF00535">
    <property type="entry name" value="Glycos_transf_2"/>
    <property type="match status" value="2"/>
</dbReference>
<keyword evidence="3" id="KW-1185">Reference proteome</keyword>
<proteinExistence type="predicted"/>
<dbReference type="PANTHER" id="PTHR43685:SF2">
    <property type="entry name" value="GLYCOSYLTRANSFERASE 2-LIKE DOMAIN-CONTAINING PROTEIN"/>
    <property type="match status" value="1"/>
</dbReference>
<dbReference type="InterPro" id="IPR050834">
    <property type="entry name" value="Glycosyltransf_2"/>
</dbReference>
<name>A0ABQ6Z7A1_9GAMM</name>
<dbReference type="SUPFAM" id="SSF53448">
    <property type="entry name" value="Nucleotide-diphospho-sugar transferases"/>
    <property type="match status" value="3"/>
</dbReference>
<dbReference type="SUPFAM" id="SSF53756">
    <property type="entry name" value="UDP-Glycosyltransferase/glycogen phosphorylase"/>
    <property type="match status" value="1"/>
</dbReference>
<dbReference type="InterPro" id="IPR029044">
    <property type="entry name" value="Nucleotide-diphossugar_trans"/>
</dbReference>
<feature type="domain" description="Glycosyltransferase 2-like" evidence="1">
    <location>
        <begin position="557"/>
        <end position="689"/>
    </location>
</feature>
<accession>A0ABQ6Z7A1</accession>
<dbReference type="Proteomes" id="UP000788419">
    <property type="component" value="Unassembled WGS sequence"/>
</dbReference>
<protein>
    <submittedName>
        <fullName evidence="2">O-antigen biosynthesis protein</fullName>
    </submittedName>
</protein>
<dbReference type="Gene3D" id="3.90.550.10">
    <property type="entry name" value="Spore Coat Polysaccharide Biosynthesis Protein SpsA, Chain A"/>
    <property type="match status" value="3"/>
</dbReference>
<dbReference type="Gene3D" id="3.40.50.2000">
    <property type="entry name" value="Glycogen Phosphorylase B"/>
    <property type="match status" value="1"/>
</dbReference>
<organism evidence="2 3">
    <name type="scientific">Pseudoxanthomonas daejeonensis</name>
    <dbReference type="NCBI Taxonomy" id="266062"/>
    <lineage>
        <taxon>Bacteria</taxon>
        <taxon>Pseudomonadati</taxon>
        <taxon>Pseudomonadota</taxon>
        <taxon>Gammaproteobacteria</taxon>
        <taxon>Lysobacterales</taxon>
        <taxon>Lysobacteraceae</taxon>
        <taxon>Pseudoxanthomonas</taxon>
    </lineage>
</organism>
<gene>
    <name evidence="2" type="ORF">CSC65_10410</name>
</gene>
<sequence length="1159" mass="125145">MPAYKATWLGQALESVRRQTHRPLELVVCDDSRDDRVQALVEAFAATAGFPVHYSRNPSRLWETRSTARAIALASGEYIKFLHDDDVLHDGCIAALVDAFARAPDAVLATARRRRVDSNGALLPDTPATAFPRRDLLLDGHDLVDFLADRTINFLGEPSAVMCRRAPLLEMGDDLPVLDGVRVAWVADLALYAKLLRRGPVAMLGTALLDFRVSRQQFSQAGRDRPGVGDPGHEAFRHGIRALGWYRGDRDTRMVAAAPLDRSVPAEPLDLVQALEDAHAAGLGQWQKHDWQARRRLLPAQALLYDAHLASLPGLPVLGVLVVPDARAPDGLRTTLSSLATHAPAQARIDVRVAGDATLPADAPMPAQAVTWQPGATAASLDAALAGWDVDWVLVVEAGSEFTGSGLRRLLPELATAGGLQALYADEWYRDDDGHIAPALRPDFNLDLLLGNPAAMAGHWIFRRQCVRDAGGFDPAHEGAAELDLILRLVLRHGLAGFGHLAEPLLSCAPPRLADEAQRGAILRHLHERGYSAATVTGCAPGLHRIDYGHEGQPAVSIIVLAGDALAPLERCVLSVLENTAWPHYELVLVDRGAPASLRQWMDQVVPLAAGRVRVVDAGAGTSPAAARNLAAESLADGFVLFLDAEAAVLDPRWLHGLLNHGQRPEVGITGAKTVAANGTITHAGLVPGLHAGRGRVFAGQPVGAGGYMGRLQVAQDYAAVSSSCMLVEREVFAALGGFDADAFPDQGSDVDLCLRAGAAGRLTVWTPDALLLHAADAAATDAPTQQALYARWLPVLARDPAYNPNLRLDVPGGFELEETALSRRPLPAGLLPRVLAQPSDAHGSGHYRVLQPFLALQAAGLVEGAAPPRALDVVEVERFSPDVIVMQRRVGEEDIARMARLRRFSPAFKVYELDDWLPDLPARNIHRRHMPRDVGERLRRGLAQADRFVVSTQPLAEACRGWHPDIRVVENRLDPRLWTGLPATARKPGARPRVGWAGGVSHDGDLAMIADVVQALAGEVDWVFFGMCPEQLRPHVAEFHPGVPIGAYPRVLAALGLDLALAPLEDHPFNTCKSNLRLLEYGACGYPVVCSDLLPYRGDLPATRVRNRPRDWIDAIRAHLAEPAASVAAGGALRDAVRRDWMLEGPGLEAWRRAWLPD</sequence>
<dbReference type="CDD" id="cd00761">
    <property type="entry name" value="Glyco_tranf_GTA_type"/>
    <property type="match status" value="1"/>
</dbReference>
<feature type="domain" description="Glycosyltransferase 2-like" evidence="1">
    <location>
        <begin position="1"/>
        <end position="121"/>
    </location>
</feature>
<evidence type="ECO:0000259" key="1">
    <source>
        <dbReference type="Pfam" id="PF00535"/>
    </source>
</evidence>
<evidence type="ECO:0000313" key="2">
    <source>
        <dbReference type="EMBL" id="KAF1694123.1"/>
    </source>
</evidence>
<comment type="caution">
    <text evidence="2">The sequence shown here is derived from an EMBL/GenBank/DDBJ whole genome shotgun (WGS) entry which is preliminary data.</text>
</comment>